<dbReference type="GO" id="GO:0006307">
    <property type="term" value="P:DNA alkylation repair"/>
    <property type="evidence" value="ECO:0007669"/>
    <property type="project" value="TreeGrafter"/>
</dbReference>
<dbReference type="EMBL" id="JAGSXH010000051">
    <property type="protein sequence ID" value="MBS2964463.1"/>
    <property type="molecule type" value="Genomic_DNA"/>
</dbReference>
<dbReference type="InterPro" id="IPR051912">
    <property type="entry name" value="Alkylbase_DNA_Glycosylase/TA"/>
</dbReference>
<evidence type="ECO:0000256" key="2">
    <source>
        <dbReference type="ARBA" id="ARBA00012000"/>
    </source>
</evidence>
<evidence type="ECO:0000313" key="6">
    <source>
        <dbReference type="Proteomes" id="UP000677913"/>
    </source>
</evidence>
<dbReference type="GO" id="GO:0043916">
    <property type="term" value="F:DNA-7-methylguanine glycosylase activity"/>
    <property type="evidence" value="ECO:0007669"/>
    <property type="project" value="TreeGrafter"/>
</dbReference>
<proteinExistence type="predicted"/>
<protein>
    <recommendedName>
        <fullName evidence="2">DNA-3-methyladenine glycosylase II</fullName>
        <ecNumber evidence="2">3.2.2.21</ecNumber>
    </recommendedName>
</protein>
<dbReference type="SUPFAM" id="SSF48150">
    <property type="entry name" value="DNA-glycosylase"/>
    <property type="match status" value="1"/>
</dbReference>
<dbReference type="PANTHER" id="PTHR43003">
    <property type="entry name" value="DNA-3-METHYLADENINE GLYCOSYLASE"/>
    <property type="match status" value="1"/>
</dbReference>
<dbReference type="GO" id="GO:0032993">
    <property type="term" value="C:protein-DNA complex"/>
    <property type="evidence" value="ECO:0007669"/>
    <property type="project" value="TreeGrafter"/>
</dbReference>
<dbReference type="InterPro" id="IPR011257">
    <property type="entry name" value="DNA_glycosylase"/>
</dbReference>
<reference evidence="5" key="1">
    <citation type="submission" date="2021-04" db="EMBL/GenBank/DDBJ databases">
        <title>Genome based classification of Actinospica acidithermotolerans sp. nov., an actinobacterium isolated from an Indonesian hot spring.</title>
        <authorList>
            <person name="Kusuma A.B."/>
            <person name="Putra K.E."/>
            <person name="Nafisah S."/>
            <person name="Loh J."/>
            <person name="Nouioui I."/>
            <person name="Goodfellow M."/>
        </authorList>
    </citation>
    <scope>NUCLEOTIDE SEQUENCE</scope>
    <source>
        <strain evidence="5">DSM 45618</strain>
    </source>
</reference>
<accession>A0A8J8BCR4</accession>
<keyword evidence="4" id="KW-0234">DNA repair</keyword>
<dbReference type="GO" id="GO:0005737">
    <property type="term" value="C:cytoplasm"/>
    <property type="evidence" value="ECO:0007669"/>
    <property type="project" value="TreeGrafter"/>
</dbReference>
<gene>
    <name evidence="5" type="ORF">KGA66_15505</name>
</gene>
<comment type="catalytic activity">
    <reaction evidence="1">
        <text>Hydrolysis of alkylated DNA, releasing 3-methyladenine, 3-methylguanine, 7-methylguanine and 7-methyladenine.</text>
        <dbReference type="EC" id="3.2.2.21"/>
    </reaction>
</comment>
<dbReference type="GO" id="GO:0008725">
    <property type="term" value="F:DNA-3-methyladenine glycosylase activity"/>
    <property type="evidence" value="ECO:0007669"/>
    <property type="project" value="TreeGrafter"/>
</dbReference>
<organism evidence="5 6">
    <name type="scientific">Actinocrinis puniceicyclus</name>
    <dbReference type="NCBI Taxonomy" id="977794"/>
    <lineage>
        <taxon>Bacteria</taxon>
        <taxon>Bacillati</taxon>
        <taxon>Actinomycetota</taxon>
        <taxon>Actinomycetes</taxon>
        <taxon>Catenulisporales</taxon>
        <taxon>Actinospicaceae</taxon>
        <taxon>Actinocrinis</taxon>
    </lineage>
</organism>
<sequence length="297" mass="32520">MLCDVDLPLSLGVLRRGPGDPTYRATADGAIWRACLTPQGPASVRVRRLGERVELAAWGGGADWLVANGPAMIGARDDPGGFAQLVAGHPLLAEAHRRHARLRLVRTGLVVQSLIPAILEQRVTTIEAFRAWRRIVEHHGTPAPGPAPQELRVPPAPEVWALIPSWEWHRHGVDGKRSSTVMRAVRVAGGLERIGALTGEEAVQRLCTIPGIGIWTAAETAQRSHGHADALSVGDLHLSKHIGYALTGERDADDARMLELLEPFRPHRYRAARLILLTGPGQPRRTPRARIQDHRRH</sequence>
<dbReference type="Proteomes" id="UP000677913">
    <property type="component" value="Unassembled WGS sequence"/>
</dbReference>
<comment type="caution">
    <text evidence="5">The sequence shown here is derived from an EMBL/GenBank/DDBJ whole genome shotgun (WGS) entry which is preliminary data.</text>
</comment>
<keyword evidence="3" id="KW-0227">DNA damage</keyword>
<evidence type="ECO:0000256" key="4">
    <source>
        <dbReference type="ARBA" id="ARBA00023204"/>
    </source>
</evidence>
<evidence type="ECO:0000313" key="5">
    <source>
        <dbReference type="EMBL" id="MBS2964463.1"/>
    </source>
</evidence>
<dbReference type="AlphaFoldDB" id="A0A8J8BCR4"/>
<dbReference type="GO" id="GO:0006285">
    <property type="term" value="P:base-excision repair, AP site formation"/>
    <property type="evidence" value="ECO:0007669"/>
    <property type="project" value="TreeGrafter"/>
</dbReference>
<name>A0A8J8BCR4_9ACTN</name>
<dbReference type="InterPro" id="IPR003265">
    <property type="entry name" value="HhH-GPD_domain"/>
</dbReference>
<keyword evidence="6" id="KW-1185">Reference proteome</keyword>
<dbReference type="GO" id="GO:0032131">
    <property type="term" value="F:alkylated DNA binding"/>
    <property type="evidence" value="ECO:0007669"/>
    <property type="project" value="TreeGrafter"/>
</dbReference>
<dbReference type="Gene3D" id="1.10.340.30">
    <property type="entry name" value="Hypothetical protein, domain 2"/>
    <property type="match status" value="1"/>
</dbReference>
<dbReference type="PANTHER" id="PTHR43003:SF6">
    <property type="entry name" value="DNA GLYCOSYLASE"/>
    <property type="match status" value="1"/>
</dbReference>
<evidence type="ECO:0000256" key="3">
    <source>
        <dbReference type="ARBA" id="ARBA00022763"/>
    </source>
</evidence>
<dbReference type="EC" id="3.2.2.21" evidence="2"/>
<evidence type="ECO:0000256" key="1">
    <source>
        <dbReference type="ARBA" id="ARBA00000086"/>
    </source>
</evidence>
<dbReference type="CDD" id="cd00056">
    <property type="entry name" value="ENDO3c"/>
    <property type="match status" value="1"/>
</dbReference>